<proteinExistence type="predicted"/>
<sequence length="85" mass="9723">MLVQLLFNKMGVLNMNFTSQDIIVIERALQLAIRSETKETKAEEYREVLHKLQLSSMQALQEQSAVTTAVQDGIRYDYDDSSDLV</sequence>
<dbReference type="EMBL" id="JAMDMJ010000001">
    <property type="protein sequence ID" value="MCY9594165.1"/>
    <property type="molecule type" value="Genomic_DNA"/>
</dbReference>
<keyword evidence="4" id="KW-1185">Reference proteome</keyword>
<dbReference type="OrthoDB" id="2891041at2"/>
<gene>
    <name evidence="1" type="ORF">M5X16_00025</name>
    <name evidence="2" type="ORF">PC41400_13155</name>
</gene>
<dbReference type="Proteomes" id="UP000288943">
    <property type="component" value="Chromosome"/>
</dbReference>
<accession>A0A410WWG8</accession>
<dbReference type="Proteomes" id="UP001527202">
    <property type="component" value="Unassembled WGS sequence"/>
</dbReference>
<reference evidence="1 4" key="2">
    <citation type="submission" date="2022-05" db="EMBL/GenBank/DDBJ databases">
        <title>Genome Sequencing of Bee-Associated Microbes.</title>
        <authorList>
            <person name="Dunlap C."/>
        </authorList>
    </citation>
    <scope>NUCLEOTIDE SEQUENCE [LARGE SCALE GENOMIC DNA]</scope>
    <source>
        <strain evidence="1 4">NRRL B-23120</strain>
    </source>
</reference>
<dbReference type="AlphaFoldDB" id="A0A410WWG8"/>
<protein>
    <submittedName>
        <fullName evidence="2">Uncharacterized protein</fullName>
    </submittedName>
</protein>
<evidence type="ECO:0000313" key="2">
    <source>
        <dbReference type="EMBL" id="QAV18571.1"/>
    </source>
</evidence>
<name>A0A410WWG8_9BACL</name>
<organism evidence="2 3">
    <name type="scientific">Paenibacillus chitinolyticus</name>
    <dbReference type="NCBI Taxonomy" id="79263"/>
    <lineage>
        <taxon>Bacteria</taxon>
        <taxon>Bacillati</taxon>
        <taxon>Bacillota</taxon>
        <taxon>Bacilli</taxon>
        <taxon>Bacillales</taxon>
        <taxon>Paenibacillaceae</taxon>
        <taxon>Paenibacillus</taxon>
    </lineage>
</organism>
<dbReference type="GeneID" id="95375761"/>
<evidence type="ECO:0000313" key="3">
    <source>
        <dbReference type="Proteomes" id="UP000288943"/>
    </source>
</evidence>
<dbReference type="EMBL" id="CP026520">
    <property type="protein sequence ID" value="QAV18571.1"/>
    <property type="molecule type" value="Genomic_DNA"/>
</dbReference>
<reference evidence="2 3" key="1">
    <citation type="submission" date="2018-01" db="EMBL/GenBank/DDBJ databases">
        <title>The whole genome sequencing and assembly of Paenibacillus chitinolyticus KCCM 41400 strain.</title>
        <authorList>
            <person name="Kim J.-Y."/>
            <person name="Park M.-K."/>
            <person name="Lee Y.-J."/>
            <person name="Yi H."/>
            <person name="Bahn Y.-S."/>
            <person name="Kim J.F."/>
            <person name="Lee D.-W."/>
        </authorList>
    </citation>
    <scope>NUCLEOTIDE SEQUENCE [LARGE SCALE GENOMIC DNA]</scope>
    <source>
        <strain evidence="2 3">KCCM 41400</strain>
    </source>
</reference>
<dbReference type="RefSeq" id="WP_042228093.1">
    <property type="nucleotide sequence ID" value="NZ_CP026520.1"/>
</dbReference>
<evidence type="ECO:0000313" key="4">
    <source>
        <dbReference type="Proteomes" id="UP001527202"/>
    </source>
</evidence>
<dbReference type="KEGG" id="pchi:PC41400_13155"/>
<evidence type="ECO:0000313" key="1">
    <source>
        <dbReference type="EMBL" id="MCY9594165.1"/>
    </source>
</evidence>